<gene>
    <name evidence="1" type="ORF">FZEAL_446</name>
</gene>
<organism evidence="1 2">
    <name type="scientific">Fusarium zealandicum</name>
    <dbReference type="NCBI Taxonomy" id="1053134"/>
    <lineage>
        <taxon>Eukaryota</taxon>
        <taxon>Fungi</taxon>
        <taxon>Dikarya</taxon>
        <taxon>Ascomycota</taxon>
        <taxon>Pezizomycotina</taxon>
        <taxon>Sordariomycetes</taxon>
        <taxon>Hypocreomycetidae</taxon>
        <taxon>Hypocreales</taxon>
        <taxon>Nectriaceae</taxon>
        <taxon>Fusarium</taxon>
        <taxon>Fusarium staphyleae species complex</taxon>
    </lineage>
</organism>
<evidence type="ECO:0008006" key="3">
    <source>
        <dbReference type="Google" id="ProtNLM"/>
    </source>
</evidence>
<dbReference type="Proteomes" id="UP000635477">
    <property type="component" value="Unassembled WGS sequence"/>
</dbReference>
<evidence type="ECO:0000313" key="1">
    <source>
        <dbReference type="EMBL" id="KAF4984335.1"/>
    </source>
</evidence>
<keyword evidence="2" id="KW-1185">Reference proteome</keyword>
<dbReference type="AlphaFoldDB" id="A0A8H4UUN9"/>
<protein>
    <recommendedName>
        <fullName evidence="3">Monooxygenase</fullName>
    </recommendedName>
</protein>
<evidence type="ECO:0000313" key="2">
    <source>
        <dbReference type="Proteomes" id="UP000635477"/>
    </source>
</evidence>
<dbReference type="InterPro" id="IPR011008">
    <property type="entry name" value="Dimeric_a/b-barrel"/>
</dbReference>
<accession>A0A8H4UUN9</accession>
<sequence>MKSAEFRPTLAPTSKPAIYSPATETFFIYKDSLKPHTTVLLGSILQLTLSAILPLRWAIVPPAILLLNSVITTVIQARSPKPNEYTGSTIPGRVTAQLPTSAGVFGNKPGARPVVVFNLGVQANHPLGIAAPGFTKVADYFTAMQRDLSARRDDYGLLSVSNWRGDERASNNTLLITYYFRDVEGLHRFAHDELHRKAWDWIAASRIKHIGIFHETFCVPAHAYETVYVNCHPVLMGRSAVETTGVGEEERWTNVLVSADVPALKTQWARLMREEQGIPKEME</sequence>
<comment type="caution">
    <text evidence="1">The sequence shown here is derived from an EMBL/GenBank/DDBJ whole genome shotgun (WGS) entry which is preliminary data.</text>
</comment>
<name>A0A8H4UUN9_9HYPO</name>
<reference evidence="1" key="2">
    <citation type="submission" date="2020-05" db="EMBL/GenBank/DDBJ databases">
        <authorList>
            <person name="Kim H.-S."/>
            <person name="Proctor R.H."/>
            <person name="Brown D.W."/>
        </authorList>
    </citation>
    <scope>NUCLEOTIDE SEQUENCE</scope>
    <source>
        <strain evidence="1">NRRL 22465</strain>
    </source>
</reference>
<reference evidence="1" key="1">
    <citation type="journal article" date="2020" name="BMC Genomics">
        <title>Correction to: Identification and distribution of gene clusters required for synthesis of sphingolipid metabolism inhibitors in diverse species of the filamentous fungus Fusarium.</title>
        <authorList>
            <person name="Kim H.S."/>
            <person name="Lohmar J.M."/>
            <person name="Busman M."/>
            <person name="Brown D.W."/>
            <person name="Naumann T.A."/>
            <person name="Divon H.H."/>
            <person name="Lysoe E."/>
            <person name="Uhlig S."/>
            <person name="Proctor R.H."/>
        </authorList>
    </citation>
    <scope>NUCLEOTIDE SEQUENCE</scope>
    <source>
        <strain evidence="1">NRRL 22465</strain>
    </source>
</reference>
<dbReference type="EMBL" id="JABEYC010000024">
    <property type="protein sequence ID" value="KAF4984335.1"/>
    <property type="molecule type" value="Genomic_DNA"/>
</dbReference>
<dbReference type="SUPFAM" id="SSF54909">
    <property type="entry name" value="Dimeric alpha+beta barrel"/>
    <property type="match status" value="1"/>
</dbReference>
<proteinExistence type="predicted"/>
<dbReference type="InterPro" id="IPR025444">
    <property type="entry name" value="Monooxy_af470"/>
</dbReference>
<dbReference type="Pfam" id="PF13826">
    <property type="entry name" value="Monooxy_af470-like"/>
    <property type="match status" value="1"/>
</dbReference>
<dbReference type="OrthoDB" id="3202396at2759"/>